<evidence type="ECO:0000256" key="1">
    <source>
        <dbReference type="ARBA" id="ARBA00022691"/>
    </source>
</evidence>
<dbReference type="SFLD" id="SFLDG01072">
    <property type="entry name" value="dehydrogenase_like"/>
    <property type="match status" value="1"/>
</dbReference>
<dbReference type="Proteomes" id="UP000267408">
    <property type="component" value="Unassembled WGS sequence"/>
</dbReference>
<evidence type="ECO:0000259" key="5">
    <source>
        <dbReference type="PROSITE" id="PS51918"/>
    </source>
</evidence>
<reference evidence="6 7" key="1">
    <citation type="submission" date="2018-11" db="EMBL/GenBank/DDBJ databases">
        <title>Sequencing the genomes of 1000 actinobacteria strains.</title>
        <authorList>
            <person name="Klenk H.-P."/>
        </authorList>
    </citation>
    <scope>NUCLEOTIDE SEQUENCE [LARGE SCALE GENOMIC DNA]</scope>
    <source>
        <strain evidence="6 7">DSM 44780</strain>
    </source>
</reference>
<dbReference type="OrthoDB" id="9782387at2"/>
<dbReference type="Gene3D" id="3.20.20.70">
    <property type="entry name" value="Aldolase class I"/>
    <property type="match status" value="1"/>
</dbReference>
<organism evidence="6 7">
    <name type="scientific">Kitasatospora cineracea</name>
    <dbReference type="NCBI Taxonomy" id="88074"/>
    <lineage>
        <taxon>Bacteria</taxon>
        <taxon>Bacillati</taxon>
        <taxon>Actinomycetota</taxon>
        <taxon>Actinomycetes</taxon>
        <taxon>Kitasatosporales</taxon>
        <taxon>Streptomycetaceae</taxon>
        <taxon>Kitasatospora</taxon>
    </lineage>
</organism>
<dbReference type="InterPro" id="IPR023867">
    <property type="entry name" value="Sulphatase_maturase_rSAM"/>
</dbReference>
<dbReference type="SUPFAM" id="SSF102114">
    <property type="entry name" value="Radical SAM enzymes"/>
    <property type="match status" value="1"/>
</dbReference>
<protein>
    <recommendedName>
        <fullName evidence="5">Radical SAM core domain-containing protein</fullName>
    </recommendedName>
</protein>
<evidence type="ECO:0000313" key="7">
    <source>
        <dbReference type="Proteomes" id="UP000267408"/>
    </source>
</evidence>
<evidence type="ECO:0000313" key="6">
    <source>
        <dbReference type="EMBL" id="ROR42902.1"/>
    </source>
</evidence>
<evidence type="ECO:0000256" key="2">
    <source>
        <dbReference type="ARBA" id="ARBA00022723"/>
    </source>
</evidence>
<dbReference type="PROSITE" id="PS51918">
    <property type="entry name" value="RADICAL_SAM"/>
    <property type="match status" value="1"/>
</dbReference>
<name>A0A8G1UJL9_9ACTN</name>
<dbReference type="SFLD" id="SFLDG01386">
    <property type="entry name" value="main_SPASM_domain-containing"/>
    <property type="match status" value="1"/>
</dbReference>
<keyword evidence="4" id="KW-0411">Iron-sulfur</keyword>
<sequence>MQTLDRYRSRISRRPKVVVAQPDGFCNLKCTYCYLPDRDRRTPMPVEVAQAVARSVAEFADTTSATPVEIVWHAGEPLAIGRRRFAELLASFEPLREAGLVEHSVQTNAVLITPAWCEFLTDYGFRVGVSIDGPAALNHQRVDWAGRPAFDRIMKGIACLREHGVRFSTIAVVSAESIGDPEGLLDFMAGLGCHTVGLNMEELEGVNTSRAVPTVEQAGEFWRRAIAWSRRHRGLTIREVDRLGSYLRAARLSGGAAWDELLIDPIPTVSSAGDVVLLSPELAGISDPAYEDFRAGNVMELSIGSMLDRAHELRYVREFLTGLDECEATCEFFGFCRGAQAGNRYFENGRLDTTETNYCRVSRQALITALSDTVREEQAA</sequence>
<dbReference type="InterPro" id="IPR013785">
    <property type="entry name" value="Aldolase_TIM"/>
</dbReference>
<evidence type="ECO:0000256" key="4">
    <source>
        <dbReference type="ARBA" id="ARBA00023014"/>
    </source>
</evidence>
<feature type="domain" description="Radical SAM core" evidence="5">
    <location>
        <begin position="10"/>
        <end position="235"/>
    </location>
</feature>
<keyword evidence="2" id="KW-0479">Metal-binding</keyword>
<dbReference type="PANTHER" id="PTHR43273:SF8">
    <property type="entry name" value="RADICAL SAM DOMAIN PROTEIN"/>
    <property type="match status" value="1"/>
</dbReference>
<dbReference type="NCBIfam" id="NF041718">
    <property type="entry name" value="rSAM_phane_AMC"/>
    <property type="match status" value="1"/>
</dbReference>
<comment type="caution">
    <text evidence="6">The sequence shown here is derived from an EMBL/GenBank/DDBJ whole genome shotgun (WGS) entry which is preliminary data.</text>
</comment>
<dbReference type="CDD" id="cd01335">
    <property type="entry name" value="Radical_SAM"/>
    <property type="match status" value="1"/>
</dbReference>
<accession>A0A8G1UJL9</accession>
<dbReference type="Pfam" id="PF04055">
    <property type="entry name" value="Radical_SAM"/>
    <property type="match status" value="1"/>
</dbReference>
<dbReference type="GO" id="GO:0046872">
    <property type="term" value="F:metal ion binding"/>
    <property type="evidence" value="ECO:0007669"/>
    <property type="project" value="UniProtKB-KW"/>
</dbReference>
<dbReference type="SFLD" id="SFLDG01067">
    <property type="entry name" value="SPASM/twitch_domain_containing"/>
    <property type="match status" value="1"/>
</dbReference>
<dbReference type="AlphaFoldDB" id="A0A8G1UJL9"/>
<dbReference type="GO" id="GO:0016491">
    <property type="term" value="F:oxidoreductase activity"/>
    <property type="evidence" value="ECO:0007669"/>
    <property type="project" value="InterPro"/>
</dbReference>
<dbReference type="InterPro" id="IPR058240">
    <property type="entry name" value="rSAM_sf"/>
</dbReference>
<gene>
    <name evidence="6" type="ORF">EDD39_1035</name>
</gene>
<dbReference type="EMBL" id="RJVJ01000001">
    <property type="protein sequence ID" value="ROR42902.1"/>
    <property type="molecule type" value="Genomic_DNA"/>
</dbReference>
<evidence type="ECO:0000256" key="3">
    <source>
        <dbReference type="ARBA" id="ARBA00023004"/>
    </source>
</evidence>
<dbReference type="InterPro" id="IPR007197">
    <property type="entry name" value="rSAM"/>
</dbReference>
<keyword evidence="3" id="KW-0408">Iron</keyword>
<proteinExistence type="predicted"/>
<dbReference type="GO" id="GO:0051536">
    <property type="term" value="F:iron-sulfur cluster binding"/>
    <property type="evidence" value="ECO:0007669"/>
    <property type="project" value="UniProtKB-KW"/>
</dbReference>
<dbReference type="RefSeq" id="WP_123553656.1">
    <property type="nucleotide sequence ID" value="NZ_RJVJ01000001.1"/>
</dbReference>
<dbReference type="SFLD" id="SFLDS00029">
    <property type="entry name" value="Radical_SAM"/>
    <property type="match status" value="1"/>
</dbReference>
<dbReference type="PANTHER" id="PTHR43273">
    <property type="entry name" value="ANAEROBIC SULFATASE-MATURATING ENZYME HOMOLOG ASLB-RELATED"/>
    <property type="match status" value="1"/>
</dbReference>
<keyword evidence="1" id="KW-0949">S-adenosyl-L-methionine</keyword>